<dbReference type="EMBL" id="JJMT01000004">
    <property type="protein sequence ID" value="KEO46674.1"/>
    <property type="molecule type" value="Genomic_DNA"/>
</dbReference>
<dbReference type="InterPro" id="IPR016181">
    <property type="entry name" value="Acyl_CoA_acyltransferase"/>
</dbReference>
<dbReference type="Pfam" id="PF02388">
    <property type="entry name" value="FemAB"/>
    <property type="match status" value="1"/>
</dbReference>
<keyword evidence="6" id="KW-0961">Cell wall biogenesis/degradation</keyword>
<evidence type="ECO:0000256" key="4">
    <source>
        <dbReference type="ARBA" id="ARBA00022984"/>
    </source>
</evidence>
<dbReference type="InterPro" id="IPR003447">
    <property type="entry name" value="FEMABX"/>
</dbReference>
<sequence length="404" mass="46209">MYTYKTGLSTSEHDRFVIDSPQTNLLQSSSWAKIKDSWGNDRLGFYQDGNLIAVASVLIQPLPLGFSMIYIPRGPIMDYQDKDLLAFVMASLKKYAKTKRALFVKFDPSLFVTKNLISQEAEIRKETMAIAKDIQALGVEWTGLTEDMSENIQPRFQANIHKEDFTEEQLSKSTKQAVRTARNKGISVQFGGTELLEQFASLMKKTEARKNIHLRGIDYYEKLLTTYPESSYITLSTLDLPARLKDLNKQLEKNIADAAKFTEKTKPGKIENNKQEHKRLKEEIDFLQEKVDAGNKTVPLSGTLVLEFGKTSENIYAGMDEDYRRYQPAILTWYETANHAFERGAEWQNMGGIENSLDGGLYNFKSKFNPRIEQFIGEFNLPVSPLYGLANFAYKLRKKLRSKH</sequence>
<evidence type="ECO:0000313" key="11">
    <source>
        <dbReference type="Proteomes" id="UP000248776"/>
    </source>
</evidence>
<dbReference type="AlphaFoldDB" id="A0A074JKU7"/>
<organism evidence="8 10">
    <name type="scientific">Streptococcus salivarius</name>
    <dbReference type="NCBI Taxonomy" id="1304"/>
    <lineage>
        <taxon>Bacteria</taxon>
        <taxon>Bacillati</taxon>
        <taxon>Bacillota</taxon>
        <taxon>Bacilli</taxon>
        <taxon>Lactobacillales</taxon>
        <taxon>Streptococcaceae</taxon>
        <taxon>Streptococcus</taxon>
    </lineage>
</organism>
<dbReference type="SUPFAM" id="SSF55729">
    <property type="entry name" value="Acyl-CoA N-acyltransferases (Nat)"/>
    <property type="match status" value="2"/>
</dbReference>
<protein>
    <submittedName>
        <fullName evidence="9">Aminoacyltransferase</fullName>
    </submittedName>
    <submittedName>
        <fullName evidence="8">UDP-N-acetylmuramoylpentapeptide-lysine N(6)-alanyltransferase</fullName>
    </submittedName>
</protein>
<keyword evidence="5" id="KW-0012">Acyltransferase</keyword>
<dbReference type="EMBL" id="NSIW01000013">
    <property type="protein sequence ID" value="PZD56078.1"/>
    <property type="molecule type" value="Genomic_DNA"/>
</dbReference>
<comment type="similarity">
    <text evidence="1">Belongs to the FemABX family.</text>
</comment>
<dbReference type="InterPro" id="IPR050644">
    <property type="entry name" value="PG_Glycine_Bridge_Synth"/>
</dbReference>
<proteinExistence type="inferred from homology"/>
<reference evidence="8 10" key="1">
    <citation type="submission" date="2014-04" db="EMBL/GenBank/DDBJ databases">
        <title>Variable characteristics of bacteriocin-producing Streptococcus salivarius strains isolated from Malaysian subjects.</title>
        <authorList>
            <person name="Philip K."/>
            <person name="Barbour A."/>
        </authorList>
    </citation>
    <scope>NUCLEOTIDE SEQUENCE [LARGE SCALE GENOMIC DNA]</scope>
    <source>
        <strain evidence="8 10">NU10</strain>
    </source>
</reference>
<reference evidence="9 11" key="2">
    <citation type="submission" date="2017-08" db="EMBL/GenBank/DDBJ databases">
        <title>Streptococcus salivarius strain HS0302 Genome.</title>
        <authorList>
            <person name="Smith J."/>
            <person name="Deng P."/>
            <person name="Geng M."/>
        </authorList>
    </citation>
    <scope>NUCLEOTIDE SEQUENCE [LARGE SCALE GENOMIC DNA]</scope>
    <source>
        <strain evidence="9 11">HS0302</strain>
    </source>
</reference>
<evidence type="ECO:0000256" key="7">
    <source>
        <dbReference type="SAM" id="Coils"/>
    </source>
</evidence>
<evidence type="ECO:0000256" key="2">
    <source>
        <dbReference type="ARBA" id="ARBA00022679"/>
    </source>
</evidence>
<dbReference type="GO" id="GO:0071555">
    <property type="term" value="P:cell wall organization"/>
    <property type="evidence" value="ECO:0007669"/>
    <property type="project" value="UniProtKB-KW"/>
</dbReference>
<evidence type="ECO:0000256" key="5">
    <source>
        <dbReference type="ARBA" id="ARBA00023315"/>
    </source>
</evidence>
<keyword evidence="2 8" id="KW-0808">Transferase</keyword>
<feature type="coiled-coil region" evidence="7">
    <location>
        <begin position="244"/>
        <end position="297"/>
    </location>
</feature>
<keyword evidence="4" id="KW-0573">Peptidoglycan synthesis</keyword>
<name>A0A074JKU7_STRSL</name>
<dbReference type="Proteomes" id="UP000248776">
    <property type="component" value="Unassembled WGS sequence"/>
</dbReference>
<dbReference type="PANTHER" id="PTHR36174">
    <property type="entry name" value="LIPID II:GLYCINE GLYCYLTRANSFERASE"/>
    <property type="match status" value="1"/>
</dbReference>
<keyword evidence="7" id="KW-0175">Coiled coil</keyword>
<dbReference type="PROSITE" id="PS51191">
    <property type="entry name" value="FEMABX"/>
    <property type="match status" value="1"/>
</dbReference>
<dbReference type="Gene3D" id="1.20.58.90">
    <property type="match status" value="1"/>
</dbReference>
<keyword evidence="3" id="KW-0133">Cell shape</keyword>
<evidence type="ECO:0000256" key="6">
    <source>
        <dbReference type="ARBA" id="ARBA00023316"/>
    </source>
</evidence>
<dbReference type="GO" id="GO:0016755">
    <property type="term" value="F:aminoacyltransferase activity"/>
    <property type="evidence" value="ECO:0007669"/>
    <property type="project" value="InterPro"/>
</dbReference>
<comment type="caution">
    <text evidence="8">The sequence shown here is derived from an EMBL/GenBank/DDBJ whole genome shotgun (WGS) entry which is preliminary data.</text>
</comment>
<dbReference type="Proteomes" id="UP000027855">
    <property type="component" value="Unassembled WGS sequence"/>
</dbReference>
<evidence type="ECO:0000313" key="8">
    <source>
        <dbReference type="EMBL" id="KEO46674.1"/>
    </source>
</evidence>
<dbReference type="GO" id="GO:0009252">
    <property type="term" value="P:peptidoglycan biosynthetic process"/>
    <property type="evidence" value="ECO:0007669"/>
    <property type="project" value="UniProtKB-KW"/>
</dbReference>
<evidence type="ECO:0000256" key="3">
    <source>
        <dbReference type="ARBA" id="ARBA00022960"/>
    </source>
</evidence>
<dbReference type="RefSeq" id="WP_037600502.1">
    <property type="nucleotide sequence ID" value="NZ_JADMQU010000001.1"/>
</dbReference>
<evidence type="ECO:0000313" key="10">
    <source>
        <dbReference type="Proteomes" id="UP000027855"/>
    </source>
</evidence>
<dbReference type="Gene3D" id="3.40.630.30">
    <property type="match status" value="2"/>
</dbReference>
<accession>A0A074JKU7</accession>
<gene>
    <name evidence="9" type="ORF">CKU37_07400</name>
    <name evidence="8" type="ORF">DL07_08110</name>
</gene>
<evidence type="ECO:0000256" key="1">
    <source>
        <dbReference type="ARBA" id="ARBA00009943"/>
    </source>
</evidence>
<evidence type="ECO:0000313" key="9">
    <source>
        <dbReference type="EMBL" id="PZD56078.1"/>
    </source>
</evidence>
<dbReference type="PANTHER" id="PTHR36174:SF1">
    <property type="entry name" value="LIPID II:GLYCINE GLYCYLTRANSFERASE"/>
    <property type="match status" value="1"/>
</dbReference>
<dbReference type="GO" id="GO:0008360">
    <property type="term" value="P:regulation of cell shape"/>
    <property type="evidence" value="ECO:0007669"/>
    <property type="project" value="UniProtKB-KW"/>
</dbReference>